<keyword evidence="3" id="KW-1185">Reference proteome</keyword>
<accession>L9L0M5</accession>
<dbReference type="InParanoid" id="L9L0M5"/>
<dbReference type="Proteomes" id="UP000011518">
    <property type="component" value="Unassembled WGS sequence"/>
</dbReference>
<dbReference type="AlphaFoldDB" id="L9L0M5"/>
<dbReference type="EMBL" id="KB320558">
    <property type="protein sequence ID" value="ELW68770.1"/>
    <property type="molecule type" value="Genomic_DNA"/>
</dbReference>
<gene>
    <name evidence="2" type="ORF">TREES_T100011713</name>
</gene>
<proteinExistence type="predicted"/>
<feature type="compositionally biased region" description="Polar residues" evidence="1">
    <location>
        <begin position="318"/>
        <end position="331"/>
    </location>
</feature>
<protein>
    <submittedName>
        <fullName evidence="2">Uncharacterized protein</fullName>
    </submittedName>
</protein>
<feature type="region of interest" description="Disordered" evidence="1">
    <location>
        <begin position="299"/>
        <end position="397"/>
    </location>
</feature>
<name>L9L0M5_TUPCH</name>
<organism evidence="2 3">
    <name type="scientific">Tupaia chinensis</name>
    <name type="common">Chinese tree shrew</name>
    <name type="synonym">Tupaia belangeri chinensis</name>
    <dbReference type="NCBI Taxonomy" id="246437"/>
    <lineage>
        <taxon>Eukaryota</taxon>
        <taxon>Metazoa</taxon>
        <taxon>Chordata</taxon>
        <taxon>Craniata</taxon>
        <taxon>Vertebrata</taxon>
        <taxon>Euteleostomi</taxon>
        <taxon>Mammalia</taxon>
        <taxon>Eutheria</taxon>
        <taxon>Euarchontoglires</taxon>
        <taxon>Scandentia</taxon>
        <taxon>Tupaiidae</taxon>
        <taxon>Tupaia</taxon>
    </lineage>
</organism>
<reference evidence="3" key="1">
    <citation type="submission" date="2012-07" db="EMBL/GenBank/DDBJ databases">
        <title>Genome of the Chinese tree shrew, a rising model animal genetically related to primates.</title>
        <authorList>
            <person name="Zhang G."/>
            <person name="Fan Y."/>
            <person name="Yao Y."/>
            <person name="Huang Z."/>
        </authorList>
    </citation>
    <scope>NUCLEOTIDE SEQUENCE [LARGE SCALE GENOMIC DNA]</scope>
</reference>
<feature type="compositionally biased region" description="Basic and acidic residues" evidence="1">
    <location>
        <begin position="375"/>
        <end position="393"/>
    </location>
</feature>
<reference evidence="3" key="2">
    <citation type="journal article" date="2013" name="Nat. Commun.">
        <title>Genome of the Chinese tree shrew.</title>
        <authorList>
            <person name="Fan Y."/>
            <person name="Huang Z.Y."/>
            <person name="Cao C.C."/>
            <person name="Chen C.S."/>
            <person name="Chen Y.X."/>
            <person name="Fan D.D."/>
            <person name="He J."/>
            <person name="Hou H.L."/>
            <person name="Hu L."/>
            <person name="Hu X.T."/>
            <person name="Jiang X.T."/>
            <person name="Lai R."/>
            <person name="Lang Y.S."/>
            <person name="Liang B."/>
            <person name="Liao S.G."/>
            <person name="Mu D."/>
            <person name="Ma Y.Y."/>
            <person name="Niu Y.Y."/>
            <person name="Sun X.Q."/>
            <person name="Xia J.Q."/>
            <person name="Xiao J."/>
            <person name="Xiong Z.Q."/>
            <person name="Xu L."/>
            <person name="Yang L."/>
            <person name="Zhang Y."/>
            <person name="Zhao W."/>
            <person name="Zhao X.D."/>
            <person name="Zheng Y.T."/>
            <person name="Zhou J.M."/>
            <person name="Zhu Y.B."/>
            <person name="Zhang G.J."/>
            <person name="Wang J."/>
            <person name="Yao Y.G."/>
        </authorList>
    </citation>
    <scope>NUCLEOTIDE SEQUENCE [LARGE SCALE GENOMIC DNA]</scope>
</reference>
<sequence>MQEALASILLDIWPEKGRDTAALPTANYVTYHFKNPIPSQLLLFHLREKVHSWGGMSGHLYRAALFILTLVSELRAKCTSLPSEADMVVNECQVELTDSQAVHAQKRYTEPGEQHSRKQEVPSSDWAFLQSCGVNARIVGQDQQGTLQAVVLQIAGLTSSVSAKQSHRVLLGSLLAWHVERHRTLRKLAGTLAKESRVSEKRCSVGLSFNERGRNASAQSTHVFVRREGRAVRVQRGLALLITGPHFLKTCNEGMAEGVAVEANNTNTRNIVLGDGAVKHREDACHLAAISSATKASRTRTHLTATSDPVMAPGYGTNVLQKTNQPGQAETTEPRQSKLSSRPGLLTRKASAESALPPLRGLRIRSQAAGDESPGSDHRLNHDEAFHPHKDTAPHGQRLPETCDSAPDNFSVINQQGTAHRANADKAQRTLCTNATICTSPGEKKEKLFLHTSKTLPDPNMQDGVPPKCNWN</sequence>
<evidence type="ECO:0000313" key="2">
    <source>
        <dbReference type="EMBL" id="ELW68770.1"/>
    </source>
</evidence>
<evidence type="ECO:0000313" key="3">
    <source>
        <dbReference type="Proteomes" id="UP000011518"/>
    </source>
</evidence>
<evidence type="ECO:0000256" key="1">
    <source>
        <dbReference type="SAM" id="MobiDB-lite"/>
    </source>
</evidence>